<gene>
    <name evidence="1" type="ORF">K1T71_003025</name>
</gene>
<protein>
    <submittedName>
        <fullName evidence="1">Uncharacterized protein</fullName>
    </submittedName>
</protein>
<evidence type="ECO:0000313" key="1">
    <source>
        <dbReference type="EMBL" id="KAJ0180940.1"/>
    </source>
</evidence>
<organism evidence="1 2">
    <name type="scientific">Dendrolimus kikuchii</name>
    <dbReference type="NCBI Taxonomy" id="765133"/>
    <lineage>
        <taxon>Eukaryota</taxon>
        <taxon>Metazoa</taxon>
        <taxon>Ecdysozoa</taxon>
        <taxon>Arthropoda</taxon>
        <taxon>Hexapoda</taxon>
        <taxon>Insecta</taxon>
        <taxon>Pterygota</taxon>
        <taxon>Neoptera</taxon>
        <taxon>Endopterygota</taxon>
        <taxon>Lepidoptera</taxon>
        <taxon>Glossata</taxon>
        <taxon>Ditrysia</taxon>
        <taxon>Bombycoidea</taxon>
        <taxon>Lasiocampidae</taxon>
        <taxon>Dendrolimus</taxon>
    </lineage>
</organism>
<dbReference type="EMBL" id="CM034391">
    <property type="protein sequence ID" value="KAJ0180940.1"/>
    <property type="molecule type" value="Genomic_DNA"/>
</dbReference>
<dbReference type="Proteomes" id="UP000824533">
    <property type="component" value="Linkage Group LG05"/>
</dbReference>
<evidence type="ECO:0000313" key="2">
    <source>
        <dbReference type="Proteomes" id="UP000824533"/>
    </source>
</evidence>
<accession>A0ACC1DAS0</accession>
<keyword evidence="2" id="KW-1185">Reference proteome</keyword>
<comment type="caution">
    <text evidence="1">The sequence shown here is derived from an EMBL/GenBank/DDBJ whole genome shotgun (WGS) entry which is preliminary data.</text>
</comment>
<name>A0ACC1DAS0_9NEOP</name>
<sequence length="455" mass="53275">MDETKKNVCRACLKFESGDGKCLSLFEIYKDNLIVEKINSFVSFTIQKDDGLPDRICPDCLLELENALQFREKCEKSNKLLHSDSFKQEKRYVDIKEETEECLDEPEELLWPKEELQAEECCLISMKEPIRKSRAIDIKFICNDCEGGFKSKCKLKVHWRKVHLPKLLLCETCKRQFKSFKAFNKHKINGRKVCSITAEMHIEGTGKSRVFHCKLCQYHTNHFKNLKAHLVTHSGARPYVCNICSKGYSQMGSLQAHRETTHKEYRVELTCQYCGKLIKGRSRLYKHMKSHQDIKFQCENCNKMFKSRETLKVHMQRHSGFKRYTCELCAANYYTVAGLCTHKKTHHSTFVTNTCEICGYESKTYSGIYKHKKKHTATNMCCKLCGKFFKSEEEFNEHKKFHYGKKYSCPSCERTYNCKKSLKKHLINVHTPAIMTKLNIVKQRIVVKKEFALEN</sequence>
<proteinExistence type="predicted"/>
<reference evidence="1 2" key="1">
    <citation type="journal article" date="2021" name="Front. Genet.">
        <title>Chromosome-Level Genome Assembly Reveals Significant Gene Expansion in the Toll and IMD Signaling Pathways of Dendrolimus kikuchii.</title>
        <authorList>
            <person name="Zhou J."/>
            <person name="Wu P."/>
            <person name="Xiong Z."/>
            <person name="Liu N."/>
            <person name="Zhao N."/>
            <person name="Ji M."/>
            <person name="Qiu Y."/>
            <person name="Yang B."/>
        </authorList>
    </citation>
    <scope>NUCLEOTIDE SEQUENCE [LARGE SCALE GENOMIC DNA]</scope>
    <source>
        <strain evidence="1">Ann1</strain>
    </source>
</reference>